<feature type="binding site" evidence="11">
    <location>
        <position position="123"/>
    </location>
    <ligand>
        <name>NADP(+)</name>
        <dbReference type="ChEBI" id="CHEBI:58349"/>
    </ligand>
</feature>
<feature type="binding site" evidence="11 12">
    <location>
        <position position="180"/>
    </location>
    <ligand>
        <name>Mg(2+)</name>
        <dbReference type="ChEBI" id="CHEBI:18420"/>
        <label>2</label>
    </ligand>
</feature>
<evidence type="ECO:0000256" key="11">
    <source>
        <dbReference type="HAMAP-Rule" id="MF_00435"/>
    </source>
</evidence>
<dbReference type="InterPro" id="IPR013023">
    <property type="entry name" value="KARI"/>
</dbReference>
<protein>
    <recommendedName>
        <fullName evidence="11">Ketol-acid reductoisomerase (NADP(+))</fullName>
        <shortName evidence="11">KARI</shortName>
        <ecNumber evidence="11">1.1.1.86</ecNumber>
    </recommendedName>
    <alternativeName>
        <fullName evidence="11">Acetohydroxy-acid isomeroreductase</fullName>
        <shortName evidence="11">AHIR</shortName>
    </alternativeName>
    <alternativeName>
        <fullName evidence="11">Alpha-keto-beta-hydroxylacyl reductoisomerase</fullName>
    </alternativeName>
</protein>
<name>A0ABP9BZW2_9GAMM</name>
<feature type="active site" evidence="11">
    <location>
        <position position="97"/>
    </location>
</feature>
<comment type="caution">
    <text evidence="16">The sequence shown here is derived from an EMBL/GenBank/DDBJ whole genome shotgun (WGS) entry which is preliminary data.</text>
</comment>
<evidence type="ECO:0000256" key="8">
    <source>
        <dbReference type="ARBA" id="ARBA00023002"/>
    </source>
</evidence>
<accession>A0ABP9BZW2</accession>
<dbReference type="InterPro" id="IPR008927">
    <property type="entry name" value="6-PGluconate_DH-like_C_sf"/>
</dbReference>
<evidence type="ECO:0000256" key="6">
    <source>
        <dbReference type="ARBA" id="ARBA00022723"/>
    </source>
</evidence>
<dbReference type="Pfam" id="PF07991">
    <property type="entry name" value="KARI_N"/>
    <property type="match status" value="1"/>
</dbReference>
<feature type="domain" description="KARI N-terminal Rossmann" evidence="14">
    <location>
        <begin position="1"/>
        <end position="171"/>
    </location>
</feature>
<dbReference type="HAMAP" id="MF_00435">
    <property type="entry name" value="IlvC"/>
    <property type="match status" value="1"/>
</dbReference>
<keyword evidence="7 11" id="KW-0460">Magnesium</keyword>
<evidence type="ECO:0000313" key="17">
    <source>
        <dbReference type="Proteomes" id="UP001499959"/>
    </source>
</evidence>
<evidence type="ECO:0000256" key="10">
    <source>
        <dbReference type="ARBA" id="ARBA00049021"/>
    </source>
</evidence>
<feature type="binding site" evidence="11 12">
    <location>
        <position position="216"/>
    </location>
    <ligand>
        <name>Mg(2+)</name>
        <dbReference type="ChEBI" id="CHEBI:18420"/>
        <label>2</label>
    </ligand>
</feature>
<dbReference type="Gene3D" id="3.40.50.720">
    <property type="entry name" value="NAD(P)-binding Rossmann-like Domain"/>
    <property type="match status" value="1"/>
</dbReference>
<feature type="binding site" evidence="11">
    <location>
        <begin position="14"/>
        <end position="17"/>
    </location>
    <ligand>
        <name>NADP(+)</name>
        <dbReference type="ChEBI" id="CHEBI:58349"/>
    </ligand>
</feature>
<keyword evidence="9 11" id="KW-0100">Branched-chain amino acid biosynthesis</keyword>
<sequence length="348" mass="37445">MNTSSKPQIAVIGYGSQGRAHALNLRDSGFDVVVGLRSGGPTEVKALADGFTVKSPAEAAAQADLVAVLTPDMVQKKLYADVLAPSMKQGACLLFAHGLNVHFGMISPRADLDVVLVAPKGPGALVRREYEIGRGVPCIYAIHQDRSGRAEELAKLYAAGLGGARANLIRTTFKEETETDLFGEQAVLCGGASALVQAGFETLVEAGYQPEIAYYEVLHELKLIVDLFYEGGITRMLEFVSETAQYGDFVSGPRVINAETKARMKDILSEIQDGTFIQRWVAEYDAGLPNYKKFQQADLDHPIEKVGKELRAKMQWLQQNGAPQAAAPAAEKPAATPSQSTHPIAETA</sequence>
<evidence type="ECO:0000256" key="7">
    <source>
        <dbReference type="ARBA" id="ARBA00022842"/>
    </source>
</evidence>
<dbReference type="InterPro" id="IPR036291">
    <property type="entry name" value="NAD(P)-bd_dom_sf"/>
</dbReference>
<comment type="cofactor">
    <cofactor evidence="11">
        <name>Mg(2+)</name>
        <dbReference type="ChEBI" id="CHEBI:18420"/>
    </cofactor>
    <text evidence="11">Binds 2 magnesium ions per subunit.</text>
</comment>
<dbReference type="PIRSF" id="PIRSF000116">
    <property type="entry name" value="IlvC_gammaproteo"/>
    <property type="match status" value="1"/>
</dbReference>
<feature type="binding site" evidence="11 12">
    <location>
        <position position="220"/>
    </location>
    <ligand>
        <name>Mg(2+)</name>
        <dbReference type="ChEBI" id="CHEBI:18420"/>
        <label>2</label>
    </ligand>
</feature>
<feature type="compositionally biased region" description="Low complexity" evidence="13">
    <location>
        <begin position="322"/>
        <end position="337"/>
    </location>
</feature>
<comment type="pathway">
    <text evidence="3 11">Amino-acid biosynthesis; L-isoleucine biosynthesis; L-isoleucine from 2-oxobutanoate: step 2/4.</text>
</comment>
<comment type="pathway">
    <text evidence="2 11">Amino-acid biosynthesis; L-valine biosynthesis; L-valine from pyruvate: step 2/4.</text>
</comment>
<evidence type="ECO:0000259" key="14">
    <source>
        <dbReference type="PROSITE" id="PS51850"/>
    </source>
</evidence>
<dbReference type="PROSITE" id="PS51850">
    <property type="entry name" value="KARI_N"/>
    <property type="match status" value="1"/>
</dbReference>
<dbReference type="InterPro" id="IPR013116">
    <property type="entry name" value="KARI_N"/>
</dbReference>
<dbReference type="SUPFAM" id="SSF48179">
    <property type="entry name" value="6-phosphogluconate dehydrogenase C-terminal domain-like"/>
    <property type="match status" value="1"/>
</dbReference>
<evidence type="ECO:0000256" key="13">
    <source>
        <dbReference type="SAM" id="MobiDB-lite"/>
    </source>
</evidence>
<evidence type="ECO:0000259" key="15">
    <source>
        <dbReference type="PROSITE" id="PS51851"/>
    </source>
</evidence>
<keyword evidence="11" id="KW-0521">NADP</keyword>
<dbReference type="EC" id="1.1.1.86" evidence="11"/>
<evidence type="ECO:0000256" key="3">
    <source>
        <dbReference type="ARBA" id="ARBA00004885"/>
    </source>
</evidence>
<feature type="binding site" evidence="11 12">
    <location>
        <position position="180"/>
    </location>
    <ligand>
        <name>Mg(2+)</name>
        <dbReference type="ChEBI" id="CHEBI:18420"/>
        <label>1</label>
    </ligand>
</feature>
<evidence type="ECO:0000256" key="2">
    <source>
        <dbReference type="ARBA" id="ARBA00004864"/>
    </source>
</evidence>
<evidence type="ECO:0000256" key="1">
    <source>
        <dbReference type="ARBA" id="ARBA00002172"/>
    </source>
</evidence>
<evidence type="ECO:0000256" key="12">
    <source>
        <dbReference type="PROSITE-ProRule" id="PRU01198"/>
    </source>
</evidence>
<dbReference type="Gene3D" id="6.10.240.10">
    <property type="match status" value="1"/>
</dbReference>
<comment type="similarity">
    <text evidence="4 11 12">Belongs to the ketol-acid reductoisomerase family.</text>
</comment>
<feature type="binding site" evidence="11 12">
    <location>
        <position position="184"/>
    </location>
    <ligand>
        <name>Mg(2+)</name>
        <dbReference type="ChEBI" id="CHEBI:18420"/>
        <label>1</label>
    </ligand>
</feature>
<keyword evidence="6 11" id="KW-0479">Metal-binding</keyword>
<keyword evidence="17" id="KW-1185">Reference proteome</keyword>
<dbReference type="InterPro" id="IPR014359">
    <property type="entry name" value="KARI_prok"/>
</dbReference>
<dbReference type="EMBL" id="BAABJE010000017">
    <property type="protein sequence ID" value="GAA4802929.1"/>
    <property type="molecule type" value="Genomic_DNA"/>
</dbReference>
<keyword evidence="5 11" id="KW-0028">Amino-acid biosynthesis</keyword>
<dbReference type="SUPFAM" id="SSF51735">
    <property type="entry name" value="NAD(P)-binding Rossmann-fold domains"/>
    <property type="match status" value="1"/>
</dbReference>
<dbReference type="InterPro" id="IPR000506">
    <property type="entry name" value="KARI_C"/>
</dbReference>
<dbReference type="RefSeq" id="WP_345304365.1">
    <property type="nucleotide sequence ID" value="NZ_BAABJE010000017.1"/>
</dbReference>
<feature type="region of interest" description="Disordered" evidence="13">
    <location>
        <begin position="320"/>
        <end position="348"/>
    </location>
</feature>
<evidence type="ECO:0000256" key="5">
    <source>
        <dbReference type="ARBA" id="ARBA00022605"/>
    </source>
</evidence>
<proteinExistence type="inferred from homology"/>
<feature type="domain" description="KARI C-terminal knotted" evidence="15">
    <location>
        <begin position="172"/>
        <end position="317"/>
    </location>
</feature>
<comment type="function">
    <text evidence="1 11">Involved in the biosynthesis of branched-chain amino acids (BCAA). Catalyzes an alkyl-migration followed by a ketol-acid reduction of (S)-2-acetolactate (S2AL) to yield (R)-2,3-dihydroxy-isovalerate. In the isomerase reaction, S2AL is rearranged via a Mg-dependent methyl migration to produce 3-hydroxy-3-methyl-2-ketobutyrate (HMKB). In the reductase reaction, this 2-ketoacid undergoes a metal-dependent reduction by NADPH to yield (R)-2,3-dihydroxy-isovalerate.</text>
</comment>
<dbReference type="PANTHER" id="PTHR21371:SF1">
    <property type="entry name" value="KETOL-ACID REDUCTOISOMERASE, MITOCHONDRIAL"/>
    <property type="match status" value="1"/>
</dbReference>
<evidence type="ECO:0000313" key="16">
    <source>
        <dbReference type="EMBL" id="GAA4802929.1"/>
    </source>
</evidence>
<comment type="catalytic activity">
    <reaction evidence="11">
        <text>(2R,3R)-2,3-dihydroxy-3-methylpentanoate + NADP(+) = (S)-2-ethyl-2-hydroxy-3-oxobutanoate + NADPH + H(+)</text>
        <dbReference type="Rhea" id="RHEA:13493"/>
        <dbReference type="ChEBI" id="CHEBI:15378"/>
        <dbReference type="ChEBI" id="CHEBI:49256"/>
        <dbReference type="ChEBI" id="CHEBI:49258"/>
        <dbReference type="ChEBI" id="CHEBI:57783"/>
        <dbReference type="ChEBI" id="CHEBI:58349"/>
        <dbReference type="EC" id="1.1.1.86"/>
    </reaction>
</comment>
<feature type="binding site" evidence="11">
    <location>
        <position position="37"/>
    </location>
    <ligand>
        <name>NADP(+)</name>
        <dbReference type="ChEBI" id="CHEBI:58349"/>
    </ligand>
</feature>
<dbReference type="NCBIfam" id="TIGR00465">
    <property type="entry name" value="ilvC"/>
    <property type="match status" value="1"/>
</dbReference>
<evidence type="ECO:0000256" key="4">
    <source>
        <dbReference type="ARBA" id="ARBA00010318"/>
    </source>
</evidence>
<dbReference type="PANTHER" id="PTHR21371">
    <property type="entry name" value="KETOL-ACID REDUCTOISOMERASE, MITOCHONDRIAL"/>
    <property type="match status" value="1"/>
</dbReference>
<feature type="binding site" evidence="11">
    <location>
        <position position="42"/>
    </location>
    <ligand>
        <name>NADP(+)</name>
        <dbReference type="ChEBI" id="CHEBI:58349"/>
    </ligand>
</feature>
<comment type="catalytic activity">
    <reaction evidence="10 11">
        <text>(2R)-2,3-dihydroxy-3-methylbutanoate + NADP(+) = (2S)-2-acetolactate + NADPH + H(+)</text>
        <dbReference type="Rhea" id="RHEA:22068"/>
        <dbReference type="ChEBI" id="CHEBI:15378"/>
        <dbReference type="ChEBI" id="CHEBI:49072"/>
        <dbReference type="ChEBI" id="CHEBI:57783"/>
        <dbReference type="ChEBI" id="CHEBI:58349"/>
        <dbReference type="ChEBI" id="CHEBI:58476"/>
        <dbReference type="EC" id="1.1.1.86"/>
    </reaction>
</comment>
<reference evidence="17" key="1">
    <citation type="journal article" date="2019" name="Int. J. Syst. Evol. Microbiol.">
        <title>The Global Catalogue of Microorganisms (GCM) 10K type strain sequencing project: providing services to taxonomists for standard genome sequencing and annotation.</title>
        <authorList>
            <consortium name="The Broad Institute Genomics Platform"/>
            <consortium name="The Broad Institute Genome Sequencing Center for Infectious Disease"/>
            <person name="Wu L."/>
            <person name="Ma J."/>
        </authorList>
    </citation>
    <scope>NUCLEOTIDE SEQUENCE [LARGE SCALE GENOMIC DNA]</scope>
    <source>
        <strain evidence="17">JCM 18204</strain>
    </source>
</reference>
<comment type="caution">
    <text evidence="11">Lacks conserved residue(s) required for the propagation of feature annotation.</text>
</comment>
<keyword evidence="8 11" id="KW-0560">Oxidoreductase</keyword>
<organism evidence="16 17">
    <name type="scientific">Lysobacter hankyongensis</name>
    <dbReference type="NCBI Taxonomy" id="1176535"/>
    <lineage>
        <taxon>Bacteria</taxon>
        <taxon>Pseudomonadati</taxon>
        <taxon>Pseudomonadota</taxon>
        <taxon>Gammaproteobacteria</taxon>
        <taxon>Lysobacterales</taxon>
        <taxon>Lysobacteraceae</taxon>
        <taxon>Lysobacter</taxon>
    </lineage>
</organism>
<feature type="binding site" evidence="11 12">
    <location>
        <position position="241"/>
    </location>
    <ligand>
        <name>substrate</name>
    </ligand>
</feature>
<dbReference type="PROSITE" id="PS51851">
    <property type="entry name" value="KARI_C"/>
    <property type="match status" value="1"/>
</dbReference>
<dbReference type="Pfam" id="PF01450">
    <property type="entry name" value="KARI_C"/>
    <property type="match status" value="1"/>
</dbReference>
<evidence type="ECO:0000256" key="9">
    <source>
        <dbReference type="ARBA" id="ARBA00023304"/>
    </source>
</evidence>
<dbReference type="NCBIfam" id="NF004017">
    <property type="entry name" value="PRK05479.1"/>
    <property type="match status" value="1"/>
</dbReference>
<dbReference type="Proteomes" id="UP001499959">
    <property type="component" value="Unassembled WGS sequence"/>
</dbReference>
<gene>
    <name evidence="11 16" type="primary">ilvC</name>
    <name evidence="16" type="ORF">GCM10023307_32120</name>
</gene>